<dbReference type="EMBL" id="JAQQWL010000009">
    <property type="protein sequence ID" value="KAK8058549.1"/>
    <property type="molecule type" value="Genomic_DNA"/>
</dbReference>
<keyword evidence="4 6" id="KW-0963">Cytoplasm</keyword>
<evidence type="ECO:0000313" key="9">
    <source>
        <dbReference type="Proteomes" id="UP001480595"/>
    </source>
</evidence>
<evidence type="ECO:0000256" key="2">
    <source>
        <dbReference type="ARBA" id="ARBA00008889"/>
    </source>
</evidence>
<dbReference type="InterPro" id="IPR051742">
    <property type="entry name" value="Ribosome_Assembly_uL10"/>
</dbReference>
<comment type="caution">
    <text evidence="8">The sequence shown here is derived from an EMBL/GenBank/DDBJ whole genome shotgun (WGS) entry which is preliminary data.</text>
</comment>
<dbReference type="InterPro" id="IPR033867">
    <property type="entry name" value="Mrt4"/>
</dbReference>
<comment type="subcellular location">
    <subcellularLocation>
        <location evidence="6">Cytoplasm</location>
    </subcellularLocation>
    <subcellularLocation>
        <location evidence="6">Nucleus</location>
        <location evidence="6">Nucleolus</location>
    </subcellularLocation>
</comment>
<accession>A0ABR1UL05</accession>
<dbReference type="GeneID" id="92093469"/>
<keyword evidence="5 6" id="KW-0539">Nucleus</keyword>
<dbReference type="InterPro" id="IPR043164">
    <property type="entry name" value="Ribosomal_uL10-like_insert_sf"/>
</dbReference>
<comment type="function">
    <text evidence="1 6">Component of the ribosome assembly machinery. Nuclear paralog of the ribosomal protein P0, it binds pre-60S subunits at an early stage of assembly in the nucleolus, and is replaced by P0 in cytoplasmic pre-60S subunits and mature 80S ribosomes.</text>
</comment>
<dbReference type="SUPFAM" id="SSF160369">
    <property type="entry name" value="Ribosomal protein L10-like"/>
    <property type="match status" value="1"/>
</dbReference>
<evidence type="ECO:0000256" key="3">
    <source>
        <dbReference type="ARBA" id="ARBA00011117"/>
    </source>
</evidence>
<evidence type="ECO:0000256" key="1">
    <source>
        <dbReference type="ARBA" id="ARBA00004046"/>
    </source>
</evidence>
<name>A0ABR1UL05_9PEZI</name>
<evidence type="ECO:0000313" key="8">
    <source>
        <dbReference type="EMBL" id="KAK8058549.1"/>
    </source>
</evidence>
<gene>
    <name evidence="8" type="ORF">PG994_008997</name>
</gene>
<dbReference type="Pfam" id="PF17777">
    <property type="entry name" value="RL10P_insert"/>
    <property type="match status" value="1"/>
</dbReference>
<protein>
    <recommendedName>
        <fullName evidence="6">Ribosome assembly factor mrt4</fullName>
    </recommendedName>
</protein>
<evidence type="ECO:0000259" key="7">
    <source>
        <dbReference type="Pfam" id="PF17777"/>
    </source>
</evidence>
<reference evidence="8 9" key="1">
    <citation type="submission" date="2023-01" db="EMBL/GenBank/DDBJ databases">
        <title>Analysis of 21 Apiospora genomes using comparative genomics revels a genus with tremendous synthesis potential of carbohydrate active enzymes and secondary metabolites.</title>
        <authorList>
            <person name="Sorensen T."/>
        </authorList>
    </citation>
    <scope>NUCLEOTIDE SEQUENCE [LARGE SCALE GENOMIC DNA]</scope>
    <source>
        <strain evidence="8 9">CBS 135458</strain>
    </source>
</reference>
<proteinExistence type="inferred from homology"/>
<dbReference type="Gene3D" id="3.30.70.1730">
    <property type="match status" value="1"/>
</dbReference>
<sequence length="268" mass="29666">MPKSRRNKVVHMTQVSKKTREHKERLLETIREAIPEYQHVFVFGVENMRNTHIQEVRKELQDDSRIFLGKTTLMTRALGRTPEESTADGLHKLSKYMTGNVGLLLTNREPAALLEYLSNVTAADFARAGAVAPRGFTIPAGPVYSTGGEVPAEHDVPLGHTLEPELRRLGVPTRMVKGRIVLGEEDGSSDGHVVCREGDVLEARQTRLLKLFSVCLSDFAIKVRAYWSASSGEVTVVDEEARCGGDGGRLVGQNKSDCCVSLWNFFVC</sequence>
<dbReference type="Proteomes" id="UP001480595">
    <property type="component" value="Unassembled WGS sequence"/>
</dbReference>
<organism evidence="8 9">
    <name type="scientific">Apiospora phragmitis</name>
    <dbReference type="NCBI Taxonomy" id="2905665"/>
    <lineage>
        <taxon>Eukaryota</taxon>
        <taxon>Fungi</taxon>
        <taxon>Dikarya</taxon>
        <taxon>Ascomycota</taxon>
        <taxon>Pezizomycotina</taxon>
        <taxon>Sordariomycetes</taxon>
        <taxon>Xylariomycetidae</taxon>
        <taxon>Amphisphaeriales</taxon>
        <taxon>Apiosporaceae</taxon>
        <taxon>Apiospora</taxon>
    </lineage>
</organism>
<dbReference type="PANTHER" id="PTHR45841">
    <property type="entry name" value="MRNA TURNOVER PROTEIN 4 MRTO4"/>
    <property type="match status" value="1"/>
</dbReference>
<comment type="similarity">
    <text evidence="2 6">Belongs to the universal ribosomal protein uL10 family.</text>
</comment>
<dbReference type="InterPro" id="IPR040637">
    <property type="entry name" value="Ribosomal_uL10-like_insert"/>
</dbReference>
<dbReference type="PANTHER" id="PTHR45841:SF1">
    <property type="entry name" value="MRNA TURNOVER PROTEIN 4 HOMOLOG"/>
    <property type="match status" value="1"/>
</dbReference>
<dbReference type="RefSeq" id="XP_066713995.1">
    <property type="nucleotide sequence ID" value="XM_066860406.1"/>
</dbReference>
<feature type="domain" description="Large ribosomal subunit protein uL10-like insertion" evidence="7">
    <location>
        <begin position="126"/>
        <end position="214"/>
    </location>
</feature>
<dbReference type="InterPro" id="IPR001790">
    <property type="entry name" value="Ribosomal_uL10"/>
</dbReference>
<evidence type="ECO:0000256" key="6">
    <source>
        <dbReference type="RuleBase" id="RU364039"/>
    </source>
</evidence>
<dbReference type="Pfam" id="PF00466">
    <property type="entry name" value="Ribosomal_L10"/>
    <property type="match status" value="1"/>
</dbReference>
<dbReference type="CDD" id="cd05796">
    <property type="entry name" value="Ribosomal_P0_like"/>
    <property type="match status" value="1"/>
</dbReference>
<keyword evidence="9" id="KW-1185">Reference proteome</keyword>
<keyword evidence="6" id="KW-0690">Ribosome biogenesis</keyword>
<evidence type="ECO:0000256" key="5">
    <source>
        <dbReference type="ARBA" id="ARBA00023242"/>
    </source>
</evidence>
<comment type="subunit">
    <text evidence="3 6">Associates with the pre-60S ribosomal particle.</text>
</comment>
<evidence type="ECO:0000256" key="4">
    <source>
        <dbReference type="ARBA" id="ARBA00022490"/>
    </source>
</evidence>
<dbReference type="Gene3D" id="3.90.105.20">
    <property type="match status" value="1"/>
</dbReference>
<dbReference type="InterPro" id="IPR043141">
    <property type="entry name" value="Ribosomal_uL10-like_sf"/>
</dbReference>